<dbReference type="Pfam" id="PF00646">
    <property type="entry name" value="F-box"/>
    <property type="match status" value="1"/>
</dbReference>
<proteinExistence type="predicted"/>
<dbReference type="Gene3D" id="1.20.1280.50">
    <property type="match status" value="1"/>
</dbReference>
<dbReference type="PANTHER" id="PTHR35546:SF106">
    <property type="entry name" value="DUF1618 DOMAIN-CONTAINING PROTEIN"/>
    <property type="match status" value="1"/>
</dbReference>
<keyword evidence="4" id="KW-1185">Reference proteome</keyword>
<dbReference type="EMBL" id="OZ075117">
    <property type="protein sequence ID" value="CAL5078788.1"/>
    <property type="molecule type" value="Genomic_DNA"/>
</dbReference>
<dbReference type="Proteomes" id="UP001497457">
    <property type="component" value="Chromosome 7b"/>
</dbReference>
<gene>
    <name evidence="3" type="ORF">URODEC1_LOCUS107303</name>
</gene>
<evidence type="ECO:0000259" key="2">
    <source>
        <dbReference type="Pfam" id="PF24750"/>
    </source>
</evidence>
<dbReference type="InterPro" id="IPR036047">
    <property type="entry name" value="F-box-like_dom_sf"/>
</dbReference>
<dbReference type="InterPro" id="IPR056592">
    <property type="entry name" value="Beta-prop_At3g26010-like"/>
</dbReference>
<feature type="domain" description="F-box" evidence="1">
    <location>
        <begin position="11"/>
        <end position="47"/>
    </location>
</feature>
<dbReference type="Pfam" id="PF24750">
    <property type="entry name" value="b-prop_At3g26010-like"/>
    <property type="match status" value="1"/>
</dbReference>
<dbReference type="SUPFAM" id="SSF81383">
    <property type="entry name" value="F-box domain"/>
    <property type="match status" value="1"/>
</dbReference>
<evidence type="ECO:0000259" key="1">
    <source>
        <dbReference type="Pfam" id="PF00646"/>
    </source>
</evidence>
<organism evidence="3 4">
    <name type="scientific">Urochloa decumbens</name>
    <dbReference type="NCBI Taxonomy" id="240449"/>
    <lineage>
        <taxon>Eukaryota</taxon>
        <taxon>Viridiplantae</taxon>
        <taxon>Streptophyta</taxon>
        <taxon>Embryophyta</taxon>
        <taxon>Tracheophyta</taxon>
        <taxon>Spermatophyta</taxon>
        <taxon>Magnoliopsida</taxon>
        <taxon>Liliopsida</taxon>
        <taxon>Poales</taxon>
        <taxon>Poaceae</taxon>
        <taxon>PACMAD clade</taxon>
        <taxon>Panicoideae</taxon>
        <taxon>Panicodae</taxon>
        <taxon>Paniceae</taxon>
        <taxon>Melinidinae</taxon>
        <taxon>Urochloa</taxon>
    </lineage>
</organism>
<evidence type="ECO:0008006" key="5">
    <source>
        <dbReference type="Google" id="ProtNLM"/>
    </source>
</evidence>
<reference evidence="3" key="1">
    <citation type="submission" date="2024-10" db="EMBL/GenBank/DDBJ databases">
        <authorList>
            <person name="Ryan C."/>
        </authorList>
    </citation>
    <scope>NUCLEOTIDE SEQUENCE [LARGE SCALE GENOMIC DNA]</scope>
</reference>
<dbReference type="AlphaFoldDB" id="A0ABC9FMT9"/>
<dbReference type="InterPro" id="IPR055290">
    <property type="entry name" value="At3g26010-like"/>
</dbReference>
<dbReference type="PANTHER" id="PTHR35546">
    <property type="entry name" value="F-BOX PROTEIN INTERACTION DOMAIN PROTEIN-RELATED"/>
    <property type="match status" value="1"/>
</dbReference>
<evidence type="ECO:0000313" key="4">
    <source>
        <dbReference type="Proteomes" id="UP001497457"/>
    </source>
</evidence>
<sequence length="436" mass="49875">MDGSECSAMARLPDDALMEIHSRHNAKSLCRSKCVSRPWHNLIADRLRCKNLPRTLQGFLYFDSGNWDVNDNGDLVIISSSKKLPRPNYGHFINMLGESVPFLNSSFTFMKEQLDDVEGIRLLDSCNGLLLFGPRWGSDSYDSEGYIVCNPVTEQWVAVPSSGLTPPPPEESVDKEDSVNDVRTFLLFDPSVSSHFYLVQFWQDEYRENVEGVRTYSSESGLWSDRSSEWRQRENEDGGRWTYYGVIGSPLRGRAFVNGMLHFLFYRFAQDEFDIIAVDGQGKTCKVISWPNKYQLFHNNACFIGQSQGSLHCISVLGKQKVECNDDLQLTGLSIWVLEDYDTEEWVLKHSVSFLQLFGTKICLSPFAYVAVAFHPDRNLVFFVDQRDLISFEESRLISYNMDSREVCVLCTLGQVRSRMTLYVPCFESLALGYKH</sequence>
<protein>
    <recommendedName>
        <fullName evidence="5">F-box domain-containing protein</fullName>
    </recommendedName>
</protein>
<name>A0ABC9FMT9_9POAL</name>
<accession>A0ABC9FMT9</accession>
<feature type="domain" description="F-box protein At3g26010-like beta-propeller" evidence="2">
    <location>
        <begin position="117"/>
        <end position="409"/>
    </location>
</feature>
<dbReference type="InterPro" id="IPR001810">
    <property type="entry name" value="F-box_dom"/>
</dbReference>
<evidence type="ECO:0000313" key="3">
    <source>
        <dbReference type="EMBL" id="CAL5078788.1"/>
    </source>
</evidence>